<gene>
    <name evidence="9" type="ORF">APY04_0919</name>
</gene>
<dbReference type="GO" id="GO:0005737">
    <property type="term" value="C:cytoplasm"/>
    <property type="evidence" value="ECO:0007669"/>
    <property type="project" value="UniProtKB-SubCell"/>
</dbReference>
<dbReference type="GO" id="GO:0009401">
    <property type="term" value="P:phosphoenolpyruvate-dependent sugar phosphotransferase system"/>
    <property type="evidence" value="ECO:0007669"/>
    <property type="project" value="UniProtKB-KW"/>
</dbReference>
<keyword evidence="2" id="KW-0813">Transport</keyword>
<sequence>MGPQTQLETVSIGPDDDAALRRGQIIEAIRRVDTGDGVILLTDMFGGTPSNLAISVMDEANVEVIAGINLPILVKLASIRSEKPLADAVQCARDAGRKYIKIASQELSGEGSS</sequence>
<keyword evidence="4" id="KW-0762">Sugar transport</keyword>
<dbReference type="PROSITE" id="PS51096">
    <property type="entry name" value="PTS_EIIA_TYPE_4"/>
    <property type="match status" value="1"/>
</dbReference>
<evidence type="ECO:0000256" key="4">
    <source>
        <dbReference type="ARBA" id="ARBA00022597"/>
    </source>
</evidence>
<dbReference type="Pfam" id="PF03610">
    <property type="entry name" value="EIIA-man"/>
    <property type="match status" value="1"/>
</dbReference>
<dbReference type="STRING" id="121290.APY04_0919"/>
<comment type="subcellular location">
    <subcellularLocation>
        <location evidence="1">Cytoplasm</location>
    </subcellularLocation>
</comment>
<dbReference type="PATRIC" id="fig|121290.4.peg.1732"/>
<keyword evidence="5" id="KW-0808">Transferase</keyword>
<keyword evidence="6" id="KW-0598">Phosphotransferase system</keyword>
<evidence type="ECO:0000256" key="5">
    <source>
        <dbReference type="ARBA" id="ARBA00022679"/>
    </source>
</evidence>
<reference evidence="9 10" key="1">
    <citation type="submission" date="2015-10" db="EMBL/GenBank/DDBJ databases">
        <title>Transcriptomic analysis of a linuron degrading triple-species bacterial consortium.</title>
        <authorList>
            <person name="Albers P."/>
        </authorList>
    </citation>
    <scope>NUCLEOTIDE SEQUENCE [LARGE SCALE GENOMIC DNA]</scope>
    <source>
        <strain evidence="9 10">WDL6</strain>
    </source>
</reference>
<keyword evidence="7" id="KW-0418">Kinase</keyword>
<dbReference type="GO" id="GO:0016301">
    <property type="term" value="F:kinase activity"/>
    <property type="evidence" value="ECO:0007669"/>
    <property type="project" value="UniProtKB-KW"/>
</dbReference>
<dbReference type="InterPro" id="IPR051471">
    <property type="entry name" value="Bacterial_PTS_sugar_comp"/>
</dbReference>
<proteinExistence type="predicted"/>
<dbReference type="AlphaFoldDB" id="A0A109BKS0"/>
<dbReference type="PANTHER" id="PTHR33799:SF1">
    <property type="entry name" value="PTS SYSTEM MANNOSE-SPECIFIC EIIAB COMPONENT-RELATED"/>
    <property type="match status" value="1"/>
</dbReference>
<evidence type="ECO:0000256" key="2">
    <source>
        <dbReference type="ARBA" id="ARBA00022448"/>
    </source>
</evidence>
<dbReference type="EMBL" id="LMTR01000030">
    <property type="protein sequence ID" value="KWT70639.1"/>
    <property type="molecule type" value="Genomic_DNA"/>
</dbReference>
<accession>A0A109BKS0</accession>
<dbReference type="PANTHER" id="PTHR33799">
    <property type="entry name" value="PTS PERMEASE-RELATED-RELATED"/>
    <property type="match status" value="1"/>
</dbReference>
<evidence type="ECO:0000256" key="1">
    <source>
        <dbReference type="ARBA" id="ARBA00004496"/>
    </source>
</evidence>
<evidence type="ECO:0000313" key="10">
    <source>
        <dbReference type="Proteomes" id="UP000059074"/>
    </source>
</evidence>
<evidence type="ECO:0000313" key="9">
    <source>
        <dbReference type="EMBL" id="KWT70639.1"/>
    </source>
</evidence>
<protein>
    <submittedName>
        <fullName evidence="9">PTS system permease (IIAMan), nitrogen regulatory IIA protein</fullName>
    </submittedName>
</protein>
<dbReference type="Proteomes" id="UP000059074">
    <property type="component" value="Unassembled WGS sequence"/>
</dbReference>
<keyword evidence="10" id="KW-1185">Reference proteome</keyword>
<dbReference type="SUPFAM" id="SSF53062">
    <property type="entry name" value="PTS system fructose IIA component-like"/>
    <property type="match status" value="1"/>
</dbReference>
<dbReference type="CDD" id="cd00006">
    <property type="entry name" value="PTS_IIA_man"/>
    <property type="match status" value="1"/>
</dbReference>
<dbReference type="InterPro" id="IPR036662">
    <property type="entry name" value="PTS_EIIA_man-typ_sf"/>
</dbReference>
<evidence type="ECO:0000256" key="3">
    <source>
        <dbReference type="ARBA" id="ARBA00022490"/>
    </source>
</evidence>
<feature type="domain" description="PTS EIIA type-4" evidence="8">
    <location>
        <begin position="1"/>
        <end position="100"/>
    </location>
</feature>
<dbReference type="GO" id="GO:0016020">
    <property type="term" value="C:membrane"/>
    <property type="evidence" value="ECO:0007669"/>
    <property type="project" value="InterPro"/>
</dbReference>
<comment type="caution">
    <text evidence="9">The sequence shown here is derived from an EMBL/GenBank/DDBJ whole genome shotgun (WGS) entry which is preliminary data.</text>
</comment>
<name>A0A109BKS0_HYPSL</name>
<evidence type="ECO:0000256" key="6">
    <source>
        <dbReference type="ARBA" id="ARBA00022683"/>
    </source>
</evidence>
<dbReference type="Gene3D" id="3.40.50.510">
    <property type="entry name" value="Phosphotransferase system, mannose-type IIA component"/>
    <property type="match status" value="1"/>
</dbReference>
<evidence type="ECO:0000259" key="8">
    <source>
        <dbReference type="PROSITE" id="PS51096"/>
    </source>
</evidence>
<evidence type="ECO:0000256" key="7">
    <source>
        <dbReference type="ARBA" id="ARBA00022777"/>
    </source>
</evidence>
<dbReference type="InterPro" id="IPR033887">
    <property type="entry name" value="PTS_IIA_man"/>
</dbReference>
<dbReference type="InterPro" id="IPR004701">
    <property type="entry name" value="PTS_EIIA_man-typ"/>
</dbReference>
<keyword evidence="3" id="KW-0963">Cytoplasm</keyword>
<organism evidence="9 10">
    <name type="scientific">Hyphomicrobium sulfonivorans</name>
    <dbReference type="NCBI Taxonomy" id="121290"/>
    <lineage>
        <taxon>Bacteria</taxon>
        <taxon>Pseudomonadati</taxon>
        <taxon>Pseudomonadota</taxon>
        <taxon>Alphaproteobacteria</taxon>
        <taxon>Hyphomicrobiales</taxon>
        <taxon>Hyphomicrobiaceae</taxon>
        <taxon>Hyphomicrobium</taxon>
    </lineage>
</organism>